<feature type="region of interest" description="Disordered" evidence="1">
    <location>
        <begin position="1"/>
        <end position="22"/>
    </location>
</feature>
<dbReference type="EMBL" id="AP009384">
    <property type="protein sequence ID" value="BAF87087.1"/>
    <property type="molecule type" value="Genomic_DNA"/>
</dbReference>
<evidence type="ECO:0000313" key="4">
    <source>
        <dbReference type="Proteomes" id="UP000000270"/>
    </source>
</evidence>
<reference evidence="3 4" key="3">
    <citation type="journal article" date="2008" name="BMC Genomics">
        <title>The genome of the versatile nitrogen fixer Azorhizobium caulinodans ORS571.</title>
        <authorList>
            <person name="Lee KB."/>
            <person name="Backer P.D."/>
            <person name="Aono T."/>
            <person name="Liu CT."/>
            <person name="Suzuki S."/>
            <person name="Suzuki T."/>
            <person name="Kaneko T."/>
            <person name="Yamada M."/>
            <person name="Tabata S."/>
            <person name="Kupfer D.M."/>
            <person name="Najar F.Z."/>
            <person name="Wiley G.B."/>
            <person name="Roe B."/>
            <person name="Binnewies T.T."/>
            <person name="Ussery D.W."/>
            <person name="D'Haeze W."/>
            <person name="Herder J.D."/>
            <person name="Gevers D."/>
            <person name="Vereecke D."/>
            <person name="Holsters M."/>
            <person name="Oyaizu H."/>
        </authorList>
    </citation>
    <scope>NUCLEOTIDE SEQUENCE [LARGE SCALE GENOMIC DNA]</scope>
    <source>
        <strain evidence="4">ATCC 43989 / DSM 5975 / JCM 20966 / LMG 6465 / NBRC 14845 / NCIMB 13405 / ORS 571</strain>
    </source>
</reference>
<dbReference type="HOGENOM" id="CLU_117500_0_0_5"/>
<evidence type="ECO:0000313" key="3">
    <source>
        <dbReference type="EMBL" id="BAF87087.1"/>
    </source>
</evidence>
<keyword evidence="3" id="KW-0396">Initiation factor</keyword>
<sequence>MPRRAASGRHPPARTAAPVVTDESPLDWLARRRGRDGTPLITPAQQGAGERLRRDFTQAGLTPRVTANWSALGTGAAGAAGSPGSFSDVVLAAKTRFALAMRALGPELSGTVVDVCCFLKGLETVESERRWPPRTAKVVLGLGLDRLARHYGLASQAQGRGTAPTRAWHAGE</sequence>
<dbReference type="KEGG" id="azc:AZC_1089"/>
<evidence type="ECO:0000259" key="2">
    <source>
        <dbReference type="Pfam" id="PF20057"/>
    </source>
</evidence>
<keyword evidence="4" id="KW-1185">Reference proteome</keyword>
<reference evidence="3 4" key="4">
    <citation type="journal article" date="2009" name="Appl. Environ. Microbiol.">
        <title>Comparative genome-wide transcriptional profiling of Azorhizobium caulinodans ORS571 grown under free-living and symbiotic conditions.</title>
        <authorList>
            <person name="Tsukada S."/>
            <person name="Aono T."/>
            <person name="Akiba N."/>
            <person name="Lee KB."/>
            <person name="Liu CT."/>
            <person name="Toyazaki H."/>
            <person name="Oyaizu H."/>
        </authorList>
    </citation>
    <scope>NUCLEOTIDE SEQUENCE [LARGE SCALE GENOMIC DNA]</scope>
    <source>
        <strain evidence="4">ATCC 43989 / DSM 5975 / JCM 20966 / LMG 6465 / NBRC 14845 / NCIMB 13405 / ORS 571</strain>
    </source>
</reference>
<dbReference type="Pfam" id="PF20057">
    <property type="entry name" value="DUF6456"/>
    <property type="match status" value="1"/>
</dbReference>
<gene>
    <name evidence="3" type="ordered locus">AZC_1089</name>
</gene>
<organism evidence="3 4">
    <name type="scientific">Azorhizobium caulinodans (strain ATCC 43989 / DSM 5975 / JCM 20966 / LMG 6465 / NBRC 14845 / NCIMB 13405 / ORS 571)</name>
    <dbReference type="NCBI Taxonomy" id="438753"/>
    <lineage>
        <taxon>Bacteria</taxon>
        <taxon>Pseudomonadati</taxon>
        <taxon>Pseudomonadota</taxon>
        <taxon>Alphaproteobacteria</taxon>
        <taxon>Hyphomicrobiales</taxon>
        <taxon>Xanthobacteraceae</taxon>
        <taxon>Azorhizobium</taxon>
    </lineage>
</organism>
<dbReference type="GO" id="GO:0003743">
    <property type="term" value="F:translation initiation factor activity"/>
    <property type="evidence" value="ECO:0007669"/>
    <property type="project" value="UniProtKB-KW"/>
</dbReference>
<accession>A8HR07</accession>
<reference evidence="4" key="2">
    <citation type="submission" date="2007-04" db="EMBL/GenBank/DDBJ databases">
        <title>Complete genome sequence of the nitrogen-fixing bacterium Azorhizobium caulinodans ORS571.</title>
        <authorList>
            <person name="Lee K.B."/>
            <person name="Backer P.D."/>
            <person name="Aono T."/>
            <person name="Liu C.T."/>
            <person name="Suzuki S."/>
            <person name="Suzuki T."/>
            <person name="Kaneko T."/>
            <person name="Yamada M."/>
            <person name="Tabata S."/>
            <person name="Kupfer D.M."/>
            <person name="Najar F.Z."/>
            <person name="Wiley G.B."/>
            <person name="Roe B."/>
            <person name="Binnewies T."/>
            <person name="Ussery D."/>
            <person name="Vereecke D."/>
            <person name="Gevers D."/>
            <person name="Holsters M."/>
            <person name="Oyaizu H."/>
        </authorList>
    </citation>
    <scope>NUCLEOTIDE SEQUENCE [LARGE SCALE GENOMIC DNA]</scope>
    <source>
        <strain evidence="4">ATCC 43989 / DSM 5975 / JCM 20966 / LMG 6465 / NBRC 14845 / NCIMB 13405 / ORS 571</strain>
    </source>
</reference>
<name>A8HR07_AZOC5</name>
<dbReference type="STRING" id="438753.AZC_1089"/>
<dbReference type="eggNOG" id="COG0583">
    <property type="taxonomic scope" value="Bacteria"/>
</dbReference>
<dbReference type="Proteomes" id="UP000000270">
    <property type="component" value="Chromosome"/>
</dbReference>
<protein>
    <submittedName>
        <fullName evidence="3">Translation initiation factor IF-2</fullName>
    </submittedName>
</protein>
<feature type="domain" description="DUF6456" evidence="2">
    <location>
        <begin position="19"/>
        <end position="152"/>
    </location>
</feature>
<dbReference type="AlphaFoldDB" id="A8HR07"/>
<keyword evidence="3" id="KW-0648">Protein biosynthesis</keyword>
<reference evidence="3 4" key="1">
    <citation type="journal article" date="2007" name="Appl. Environ. Microbiol.">
        <title>Rhizobial factors required for stem nodule maturation and maintenance in Sesbania rostrata-Azorhizobium caulinodans ORS571 symbiosis.</title>
        <authorList>
            <person name="Suzuki S."/>
            <person name="Aono T."/>
            <person name="Lee KB."/>
            <person name="Suzuki T."/>
            <person name="Liu CT."/>
            <person name="Miwa H."/>
            <person name="Wakao S."/>
            <person name="Iki T."/>
            <person name="Oyaizu H."/>
        </authorList>
    </citation>
    <scope>NUCLEOTIDE SEQUENCE [LARGE SCALE GENOMIC DNA]</scope>
    <source>
        <strain evidence="4">ATCC 43989 / DSM 5975 / JCM 20966 / LMG 6465 / NBRC 14845 / NCIMB 13405 / ORS 571</strain>
    </source>
</reference>
<evidence type="ECO:0000256" key="1">
    <source>
        <dbReference type="SAM" id="MobiDB-lite"/>
    </source>
</evidence>
<reference evidence="3 4" key="5">
    <citation type="journal article" date="2010" name="Appl. Environ. Microbiol.">
        <title>phrR-like gene praR of Azorhizobium caulinodans ORS571 is essential for symbiosis with Sesbania rostrata and is involved in expression of reb genes.</title>
        <authorList>
            <person name="Akiba N."/>
            <person name="Aono T."/>
            <person name="Toyazaki H."/>
            <person name="Sato S."/>
            <person name="Oyaizu H."/>
        </authorList>
    </citation>
    <scope>NUCLEOTIDE SEQUENCE [LARGE SCALE GENOMIC DNA]</scope>
    <source>
        <strain evidence="4">ATCC 43989 / DSM 5975 / JCM 20966 / LMG 6465 / NBRC 14845 / NCIMB 13405 / ORS 571</strain>
    </source>
</reference>
<dbReference type="InterPro" id="IPR045599">
    <property type="entry name" value="DUF6456"/>
</dbReference>
<reference evidence="3 4" key="6">
    <citation type="journal article" date="2011" name="Appl. Environ. Microbiol.">
        <title>Involvement of the azorhizobial chromosome partition gene (parA) in the onset of bacteroid differentiation during Sesbania rostrata stem nodule development.</title>
        <authorList>
            <person name="Liu CT."/>
            <person name="Lee KB."/>
            <person name="Wang YS."/>
            <person name="Peng MH."/>
            <person name="Lee KT."/>
            <person name="Suzuki S."/>
            <person name="Suzuki T."/>
            <person name="Oyaizu H."/>
        </authorList>
    </citation>
    <scope>NUCLEOTIDE SEQUENCE [LARGE SCALE GENOMIC DNA]</scope>
    <source>
        <strain evidence="4">ATCC 43989 / DSM 5975 / JCM 20966 / LMG 6465 / NBRC 14845 / NCIMB 13405 / ORS 571</strain>
    </source>
</reference>
<dbReference type="RefSeq" id="WP_012169620.1">
    <property type="nucleotide sequence ID" value="NC_009937.1"/>
</dbReference>
<proteinExistence type="predicted"/>